<dbReference type="AlphaFoldDB" id="A0A4U6U655"/>
<feature type="region of interest" description="Disordered" evidence="1">
    <location>
        <begin position="22"/>
        <end position="184"/>
    </location>
</feature>
<name>A0A4U6U655_SETVI</name>
<feature type="compositionally biased region" description="Low complexity" evidence="1">
    <location>
        <begin position="113"/>
        <end position="122"/>
    </location>
</feature>
<feature type="compositionally biased region" description="Low complexity" evidence="1">
    <location>
        <begin position="78"/>
        <end position="91"/>
    </location>
</feature>
<organism evidence="2 3">
    <name type="scientific">Setaria viridis</name>
    <name type="common">Green bristlegrass</name>
    <name type="synonym">Setaria italica subsp. viridis</name>
    <dbReference type="NCBI Taxonomy" id="4556"/>
    <lineage>
        <taxon>Eukaryota</taxon>
        <taxon>Viridiplantae</taxon>
        <taxon>Streptophyta</taxon>
        <taxon>Embryophyta</taxon>
        <taxon>Tracheophyta</taxon>
        <taxon>Spermatophyta</taxon>
        <taxon>Magnoliopsida</taxon>
        <taxon>Liliopsida</taxon>
        <taxon>Poales</taxon>
        <taxon>Poaceae</taxon>
        <taxon>PACMAD clade</taxon>
        <taxon>Panicoideae</taxon>
        <taxon>Panicodae</taxon>
        <taxon>Paniceae</taxon>
        <taxon>Cenchrinae</taxon>
        <taxon>Setaria</taxon>
    </lineage>
</organism>
<dbReference type="EMBL" id="CM016557">
    <property type="protein sequence ID" value="TKW09183.1"/>
    <property type="molecule type" value="Genomic_DNA"/>
</dbReference>
<evidence type="ECO:0000313" key="2">
    <source>
        <dbReference type="EMBL" id="TKW09183.1"/>
    </source>
</evidence>
<proteinExistence type="predicted"/>
<evidence type="ECO:0000313" key="3">
    <source>
        <dbReference type="Proteomes" id="UP000298652"/>
    </source>
</evidence>
<dbReference type="OMA" id="IPKRIHA"/>
<feature type="compositionally biased region" description="Basic and acidic residues" evidence="1">
    <location>
        <begin position="29"/>
        <end position="40"/>
    </location>
</feature>
<gene>
    <name evidence="2" type="ORF">SEVIR_6G076600v2</name>
</gene>
<dbReference type="Proteomes" id="UP000298652">
    <property type="component" value="Chromosome 6"/>
</dbReference>
<dbReference type="Gramene" id="TKW09183">
    <property type="protein sequence ID" value="TKW09183"/>
    <property type="gene ID" value="SEVIR_6G076600v2"/>
</dbReference>
<reference evidence="2" key="1">
    <citation type="submission" date="2019-03" db="EMBL/GenBank/DDBJ databases">
        <title>WGS assembly of Setaria viridis.</title>
        <authorList>
            <person name="Huang P."/>
            <person name="Jenkins J."/>
            <person name="Grimwood J."/>
            <person name="Barry K."/>
            <person name="Healey A."/>
            <person name="Mamidi S."/>
            <person name="Sreedasyam A."/>
            <person name="Shu S."/>
            <person name="Feldman M."/>
            <person name="Wu J."/>
            <person name="Yu Y."/>
            <person name="Chen C."/>
            <person name="Johnson J."/>
            <person name="Rokhsar D."/>
            <person name="Baxter I."/>
            <person name="Schmutz J."/>
            <person name="Brutnell T."/>
            <person name="Kellogg E."/>
        </authorList>
    </citation>
    <scope>NUCLEOTIDE SEQUENCE [LARGE SCALE GENOMIC DNA]</scope>
</reference>
<accession>A0A4U6U655</accession>
<keyword evidence="3" id="KW-1185">Reference proteome</keyword>
<evidence type="ECO:0000256" key="1">
    <source>
        <dbReference type="SAM" id="MobiDB-lite"/>
    </source>
</evidence>
<feature type="compositionally biased region" description="Pro residues" evidence="1">
    <location>
        <begin position="132"/>
        <end position="141"/>
    </location>
</feature>
<sequence>MAGCSRGSLPTWMTAAASRVDLTGGAGARDVRAGPEEAGGRRRRGRPEGAGGAGEGERKCGRVTQPVMGHPELQTYHPTAARPPASRMAARVPYYRTAARPLSSAPVLRRPVRPSGAPSGRPAPRPPRRRPVPPAAPPPVPLGELGEIPTAARPLHLLGARGVPALAHRPPPRQAPRPAVRPSR</sequence>
<protein>
    <submittedName>
        <fullName evidence="2">Uncharacterized protein</fullName>
    </submittedName>
</protein>